<proteinExistence type="predicted"/>
<name>A0A383DR81_9ZZZZ</name>
<dbReference type="AlphaFoldDB" id="A0A383DR81"/>
<feature type="compositionally biased region" description="Polar residues" evidence="1">
    <location>
        <begin position="1"/>
        <end position="11"/>
    </location>
</feature>
<evidence type="ECO:0000256" key="1">
    <source>
        <dbReference type="SAM" id="MobiDB-lite"/>
    </source>
</evidence>
<accession>A0A383DR81</accession>
<organism evidence="2">
    <name type="scientific">marine metagenome</name>
    <dbReference type="NCBI Taxonomy" id="408172"/>
    <lineage>
        <taxon>unclassified sequences</taxon>
        <taxon>metagenomes</taxon>
        <taxon>ecological metagenomes</taxon>
    </lineage>
</organism>
<gene>
    <name evidence="2" type="ORF">METZ01_LOCUS499871</name>
</gene>
<sequence>MVSSLSPTSIDATYPVAGQDNDSQGFRDNFNQIKTDLTYAKAELEDLQ</sequence>
<evidence type="ECO:0000313" key="2">
    <source>
        <dbReference type="EMBL" id="SVE47017.1"/>
    </source>
</evidence>
<dbReference type="EMBL" id="UINC01219520">
    <property type="protein sequence ID" value="SVE47017.1"/>
    <property type="molecule type" value="Genomic_DNA"/>
</dbReference>
<feature type="region of interest" description="Disordered" evidence="1">
    <location>
        <begin position="1"/>
        <end position="25"/>
    </location>
</feature>
<feature type="non-terminal residue" evidence="2">
    <location>
        <position position="48"/>
    </location>
</feature>
<protein>
    <submittedName>
        <fullName evidence="2">Uncharacterized protein</fullName>
    </submittedName>
</protein>
<reference evidence="2" key="1">
    <citation type="submission" date="2018-05" db="EMBL/GenBank/DDBJ databases">
        <authorList>
            <person name="Lanie J.A."/>
            <person name="Ng W.-L."/>
            <person name="Kazmierczak K.M."/>
            <person name="Andrzejewski T.M."/>
            <person name="Davidsen T.M."/>
            <person name="Wayne K.J."/>
            <person name="Tettelin H."/>
            <person name="Glass J.I."/>
            <person name="Rusch D."/>
            <person name="Podicherti R."/>
            <person name="Tsui H.-C.T."/>
            <person name="Winkler M.E."/>
        </authorList>
    </citation>
    <scope>NUCLEOTIDE SEQUENCE</scope>
</reference>